<proteinExistence type="predicted"/>
<dbReference type="PANTHER" id="PTHR17630:SF44">
    <property type="entry name" value="PROTEIN AIM2"/>
    <property type="match status" value="1"/>
</dbReference>
<reference evidence="2 3" key="1">
    <citation type="submission" date="2024-06" db="EMBL/GenBank/DDBJ databases">
        <authorList>
            <person name="Kraege A."/>
            <person name="Thomma B."/>
        </authorList>
    </citation>
    <scope>NUCLEOTIDE SEQUENCE [LARGE SCALE GENOMIC DNA]</scope>
</reference>
<dbReference type="Proteomes" id="UP001497392">
    <property type="component" value="Unassembled WGS sequence"/>
</dbReference>
<dbReference type="EMBL" id="CAXHTA020000001">
    <property type="protein sequence ID" value="CAL5218920.1"/>
    <property type="molecule type" value="Genomic_DNA"/>
</dbReference>
<accession>A0ABP1FG90</accession>
<evidence type="ECO:0000313" key="3">
    <source>
        <dbReference type="Proteomes" id="UP001497392"/>
    </source>
</evidence>
<comment type="caution">
    <text evidence="2">The sequence shown here is derived from an EMBL/GenBank/DDBJ whole genome shotgun (WGS) entry which is preliminary data.</text>
</comment>
<dbReference type="Pfam" id="PF01738">
    <property type="entry name" value="DLH"/>
    <property type="match status" value="1"/>
</dbReference>
<organism evidence="2 3">
    <name type="scientific">Coccomyxa viridis</name>
    <dbReference type="NCBI Taxonomy" id="1274662"/>
    <lineage>
        <taxon>Eukaryota</taxon>
        <taxon>Viridiplantae</taxon>
        <taxon>Chlorophyta</taxon>
        <taxon>core chlorophytes</taxon>
        <taxon>Trebouxiophyceae</taxon>
        <taxon>Trebouxiophyceae incertae sedis</taxon>
        <taxon>Coccomyxaceae</taxon>
        <taxon>Coccomyxa</taxon>
    </lineage>
</organism>
<dbReference type="PANTHER" id="PTHR17630">
    <property type="entry name" value="DIENELACTONE HYDROLASE"/>
    <property type="match status" value="1"/>
</dbReference>
<keyword evidence="3" id="KW-1185">Reference proteome</keyword>
<feature type="domain" description="Dienelactone hydrolase" evidence="1">
    <location>
        <begin position="30"/>
        <end position="239"/>
    </location>
</feature>
<name>A0ABP1FG90_9CHLO</name>
<evidence type="ECO:0000259" key="1">
    <source>
        <dbReference type="Pfam" id="PF01738"/>
    </source>
</evidence>
<evidence type="ECO:0000313" key="2">
    <source>
        <dbReference type="EMBL" id="CAL5218920.1"/>
    </source>
</evidence>
<dbReference type="InterPro" id="IPR002925">
    <property type="entry name" value="Dienelactn_hydro"/>
</dbReference>
<gene>
    <name evidence="2" type="primary">g666</name>
    <name evidence="2" type="ORF">VP750_LOCUS579</name>
</gene>
<protein>
    <submittedName>
        <fullName evidence="2">G666 protein</fullName>
    </submittedName>
</protein>
<dbReference type="SUPFAM" id="SSF53474">
    <property type="entry name" value="alpha/beta-Hydrolases"/>
    <property type="match status" value="1"/>
</dbReference>
<dbReference type="Gene3D" id="3.40.50.1820">
    <property type="entry name" value="alpha/beta hydrolase"/>
    <property type="match status" value="1"/>
</dbReference>
<sequence length="239" mass="26469">MTAEIYKQCCDHGVTWEGTTHGKVGKIGGLDAYFAEPKSTPKAGVMLIHDIHGWDKKNIRLVADKYADAGIAATVPDFYHGKELPADKSKIMEFIGMFPVDKSFKEVKEVMAEFKSKYSLSKVGAQGFCWGGKYTVLLLGSSDADAGVVCHGSLLNDEDVEAIKNPVLFLYSANDQQIPDEKREKFQSILKTKSFPAEGVYYPDQAHGWTLRGDDQDPKVGDAAKDAFARALKWFQQHL</sequence>
<dbReference type="InterPro" id="IPR029058">
    <property type="entry name" value="AB_hydrolase_fold"/>
</dbReference>